<dbReference type="InterPro" id="IPR029063">
    <property type="entry name" value="SAM-dependent_MTases_sf"/>
</dbReference>
<organism evidence="10 11">
    <name type="scientific">Candidatus Fischerbacteria bacterium RBG_13_37_8</name>
    <dbReference type="NCBI Taxonomy" id="1817863"/>
    <lineage>
        <taxon>Bacteria</taxon>
        <taxon>Candidatus Fischeribacteriota</taxon>
    </lineage>
</organism>
<evidence type="ECO:0000256" key="2">
    <source>
        <dbReference type="ARBA" id="ARBA00022603"/>
    </source>
</evidence>
<comment type="caution">
    <text evidence="10">The sequence shown here is derived from an EMBL/GenBank/DDBJ whole genome shotgun (WGS) entry which is preliminary data.</text>
</comment>
<dbReference type="InterPro" id="IPR001091">
    <property type="entry name" value="RM_Methyltransferase"/>
</dbReference>
<dbReference type="AlphaFoldDB" id="A0A1F5VXB6"/>
<dbReference type="SUPFAM" id="SSF53335">
    <property type="entry name" value="S-adenosyl-L-methionine-dependent methyltransferases"/>
    <property type="match status" value="1"/>
</dbReference>
<dbReference type="EC" id="2.1.1.-" evidence="8"/>
<gene>
    <name evidence="10" type="ORF">A2Y62_21620</name>
</gene>
<evidence type="ECO:0000256" key="5">
    <source>
        <dbReference type="ARBA" id="ARBA00022747"/>
    </source>
</evidence>
<dbReference type="GO" id="GO:0032259">
    <property type="term" value="P:methylation"/>
    <property type="evidence" value="ECO:0007669"/>
    <property type="project" value="UniProtKB-KW"/>
</dbReference>
<dbReference type="Proteomes" id="UP000178943">
    <property type="component" value="Unassembled WGS sequence"/>
</dbReference>
<dbReference type="GO" id="GO:0009307">
    <property type="term" value="P:DNA restriction-modification system"/>
    <property type="evidence" value="ECO:0007669"/>
    <property type="project" value="UniProtKB-KW"/>
</dbReference>
<keyword evidence="5" id="KW-0680">Restriction system</keyword>
<dbReference type="InterPro" id="IPR017985">
    <property type="entry name" value="MeTrfase_CN4_CS"/>
</dbReference>
<evidence type="ECO:0000313" key="11">
    <source>
        <dbReference type="Proteomes" id="UP000178943"/>
    </source>
</evidence>
<proteinExistence type="inferred from homology"/>
<name>A0A1F5VXB6_9BACT</name>
<dbReference type="PROSITE" id="PS00093">
    <property type="entry name" value="N4_MTASE"/>
    <property type="match status" value="1"/>
</dbReference>
<evidence type="ECO:0000256" key="3">
    <source>
        <dbReference type="ARBA" id="ARBA00022679"/>
    </source>
</evidence>
<dbReference type="InterPro" id="IPR002941">
    <property type="entry name" value="DNA_methylase_N4/N6"/>
</dbReference>
<keyword evidence="3" id="KW-0808">Transferase</keyword>
<dbReference type="GO" id="GO:0015667">
    <property type="term" value="F:site-specific DNA-methyltransferase (cytosine-N4-specific) activity"/>
    <property type="evidence" value="ECO:0007669"/>
    <property type="project" value="UniProtKB-EC"/>
</dbReference>
<evidence type="ECO:0000256" key="4">
    <source>
        <dbReference type="ARBA" id="ARBA00022691"/>
    </source>
</evidence>
<evidence type="ECO:0000256" key="8">
    <source>
        <dbReference type="RuleBase" id="RU362026"/>
    </source>
</evidence>
<feature type="domain" description="DNA methylase N-4/N-6" evidence="9">
    <location>
        <begin position="26"/>
        <end position="264"/>
    </location>
</feature>
<dbReference type="STRING" id="1817863.A2Y62_21620"/>
<dbReference type="Pfam" id="PF01555">
    <property type="entry name" value="N6_N4_Mtase"/>
    <property type="match status" value="1"/>
</dbReference>
<reference evidence="10 11" key="1">
    <citation type="journal article" date="2016" name="Nat. Commun.">
        <title>Thousands of microbial genomes shed light on interconnected biogeochemical processes in an aquifer system.</title>
        <authorList>
            <person name="Anantharaman K."/>
            <person name="Brown C.T."/>
            <person name="Hug L.A."/>
            <person name="Sharon I."/>
            <person name="Castelle C.J."/>
            <person name="Probst A.J."/>
            <person name="Thomas B.C."/>
            <person name="Singh A."/>
            <person name="Wilkins M.J."/>
            <person name="Karaoz U."/>
            <person name="Brodie E.L."/>
            <person name="Williams K.H."/>
            <person name="Hubbard S.S."/>
            <person name="Banfield J.F."/>
        </authorList>
    </citation>
    <scope>NUCLEOTIDE SEQUENCE [LARGE SCALE GENOMIC DNA]</scope>
</reference>
<sequence>MAELISELRQGDCQEVLKDYPDNFFDLIITSPPYADRRKSTYGGISPNKYVAWFIERSEQFLRVLKPAGTFILNIKEKVENGERHTYVIELILAMRQQGWLWTEEFIWHKKNCHPGKWPNRFRDAWERCLQFNKSKKFTMYQENVMIPMGDWADKRLKKLGKNDIIRFNSQAKSGFGKNISNWIGRTMAYPTNVLYLPTETSNKNHSATFPKALPEWFVKLFTKEYDWILDPFVGSGTVVETAHELFRNSVGIDIIPEFIELAKTKVKKTEYCLFDSKIDYEKNKKD</sequence>
<comment type="catalytic activity">
    <reaction evidence="7">
        <text>a 2'-deoxycytidine in DNA + S-adenosyl-L-methionine = an N(4)-methyl-2'-deoxycytidine in DNA + S-adenosyl-L-homocysteine + H(+)</text>
        <dbReference type="Rhea" id="RHEA:16857"/>
        <dbReference type="Rhea" id="RHEA-COMP:11369"/>
        <dbReference type="Rhea" id="RHEA-COMP:13674"/>
        <dbReference type="ChEBI" id="CHEBI:15378"/>
        <dbReference type="ChEBI" id="CHEBI:57856"/>
        <dbReference type="ChEBI" id="CHEBI:59789"/>
        <dbReference type="ChEBI" id="CHEBI:85452"/>
        <dbReference type="ChEBI" id="CHEBI:137933"/>
        <dbReference type="EC" id="2.1.1.113"/>
    </reaction>
</comment>
<keyword evidence="6" id="KW-0238">DNA-binding</keyword>
<evidence type="ECO:0000256" key="7">
    <source>
        <dbReference type="ARBA" id="ARBA00049120"/>
    </source>
</evidence>
<evidence type="ECO:0000256" key="6">
    <source>
        <dbReference type="ARBA" id="ARBA00023125"/>
    </source>
</evidence>
<dbReference type="PRINTS" id="PR00508">
    <property type="entry name" value="S21N4MTFRASE"/>
</dbReference>
<keyword evidence="4" id="KW-0949">S-adenosyl-L-methionine</keyword>
<dbReference type="EMBL" id="MFGW01000039">
    <property type="protein sequence ID" value="OGF67955.1"/>
    <property type="molecule type" value="Genomic_DNA"/>
</dbReference>
<evidence type="ECO:0000313" key="10">
    <source>
        <dbReference type="EMBL" id="OGF67955.1"/>
    </source>
</evidence>
<protein>
    <recommendedName>
        <fullName evidence="8">Methyltransferase</fullName>
        <ecNumber evidence="8">2.1.1.-</ecNumber>
    </recommendedName>
</protein>
<accession>A0A1F5VXB6</accession>
<keyword evidence="2 10" id="KW-0489">Methyltransferase</keyword>
<dbReference type="Gene3D" id="3.40.50.150">
    <property type="entry name" value="Vaccinia Virus protein VP39"/>
    <property type="match status" value="1"/>
</dbReference>
<dbReference type="GO" id="GO:0003677">
    <property type="term" value="F:DNA binding"/>
    <property type="evidence" value="ECO:0007669"/>
    <property type="project" value="UniProtKB-KW"/>
</dbReference>
<evidence type="ECO:0000256" key="1">
    <source>
        <dbReference type="ARBA" id="ARBA00010203"/>
    </source>
</evidence>
<comment type="similarity">
    <text evidence="1">Belongs to the N(4)/N(6)-methyltransferase family. N(4) subfamily.</text>
</comment>
<dbReference type="GO" id="GO:0008170">
    <property type="term" value="F:N-methyltransferase activity"/>
    <property type="evidence" value="ECO:0007669"/>
    <property type="project" value="InterPro"/>
</dbReference>
<evidence type="ECO:0000259" key="9">
    <source>
        <dbReference type="Pfam" id="PF01555"/>
    </source>
</evidence>